<feature type="transmembrane region" description="Helical" evidence="7">
    <location>
        <begin position="115"/>
        <end position="138"/>
    </location>
</feature>
<feature type="transmembrane region" description="Helical" evidence="7">
    <location>
        <begin position="82"/>
        <end position="103"/>
    </location>
</feature>
<evidence type="ECO:0000256" key="3">
    <source>
        <dbReference type="ARBA" id="ARBA00022475"/>
    </source>
</evidence>
<evidence type="ECO:0000256" key="2">
    <source>
        <dbReference type="ARBA" id="ARBA00022448"/>
    </source>
</evidence>
<feature type="domain" description="ABC transmembrane type-1" evidence="8">
    <location>
        <begin position="78"/>
        <end position="295"/>
    </location>
</feature>
<dbReference type="InterPro" id="IPR035906">
    <property type="entry name" value="MetI-like_sf"/>
</dbReference>
<gene>
    <name evidence="9" type="ORF">PAT3040_00043</name>
</gene>
<feature type="transmembrane region" description="Helical" evidence="7">
    <location>
        <begin position="165"/>
        <end position="191"/>
    </location>
</feature>
<dbReference type="EMBL" id="BDQX01000007">
    <property type="protein sequence ID" value="GBG05561.1"/>
    <property type="molecule type" value="Genomic_DNA"/>
</dbReference>
<evidence type="ECO:0000256" key="7">
    <source>
        <dbReference type="RuleBase" id="RU363032"/>
    </source>
</evidence>
<comment type="similarity">
    <text evidence="7">Belongs to the binding-protein-dependent transport system permease family.</text>
</comment>
<protein>
    <submittedName>
        <fullName evidence="9">Sugar ABC transporter permease</fullName>
    </submittedName>
</protein>
<evidence type="ECO:0000313" key="10">
    <source>
        <dbReference type="Proteomes" id="UP000245202"/>
    </source>
</evidence>
<keyword evidence="6 7" id="KW-0472">Membrane</keyword>
<evidence type="ECO:0000256" key="4">
    <source>
        <dbReference type="ARBA" id="ARBA00022692"/>
    </source>
</evidence>
<keyword evidence="3" id="KW-1003">Cell membrane</keyword>
<evidence type="ECO:0000313" key="9">
    <source>
        <dbReference type="EMBL" id="GBG05561.1"/>
    </source>
</evidence>
<accession>A0A2R5EQ55</accession>
<evidence type="ECO:0000256" key="5">
    <source>
        <dbReference type="ARBA" id="ARBA00022989"/>
    </source>
</evidence>
<comment type="subcellular location">
    <subcellularLocation>
        <location evidence="1 7">Cell membrane</location>
        <topology evidence="1 7">Multi-pass membrane protein</topology>
    </subcellularLocation>
</comment>
<dbReference type="Gene3D" id="1.10.3720.10">
    <property type="entry name" value="MetI-like"/>
    <property type="match status" value="1"/>
</dbReference>
<feature type="transmembrane region" description="Helical" evidence="7">
    <location>
        <begin position="20"/>
        <end position="45"/>
    </location>
</feature>
<organism evidence="9 10">
    <name type="scientific">Paenibacillus agaridevorans</name>
    <dbReference type="NCBI Taxonomy" id="171404"/>
    <lineage>
        <taxon>Bacteria</taxon>
        <taxon>Bacillati</taxon>
        <taxon>Bacillota</taxon>
        <taxon>Bacilli</taxon>
        <taxon>Bacillales</taxon>
        <taxon>Paenibacillaceae</taxon>
        <taxon>Paenibacillus</taxon>
    </lineage>
</organism>
<keyword evidence="5 7" id="KW-1133">Transmembrane helix</keyword>
<keyword evidence="2 7" id="KW-0813">Transport</keyword>
<evidence type="ECO:0000256" key="1">
    <source>
        <dbReference type="ARBA" id="ARBA00004651"/>
    </source>
</evidence>
<dbReference type="Proteomes" id="UP000245202">
    <property type="component" value="Unassembled WGS sequence"/>
</dbReference>
<dbReference type="RefSeq" id="WP_108991040.1">
    <property type="nucleotide sequence ID" value="NZ_BDQX01000007.1"/>
</dbReference>
<keyword evidence="10" id="KW-1185">Reference proteome</keyword>
<feature type="transmembrane region" description="Helical" evidence="7">
    <location>
        <begin position="276"/>
        <end position="299"/>
    </location>
</feature>
<dbReference type="SUPFAM" id="SSF161098">
    <property type="entry name" value="MetI-like"/>
    <property type="match status" value="1"/>
</dbReference>
<comment type="caution">
    <text evidence="9">The sequence shown here is derived from an EMBL/GenBank/DDBJ whole genome shotgun (WGS) entry which is preliminary data.</text>
</comment>
<feature type="transmembrane region" description="Helical" evidence="7">
    <location>
        <begin position="212"/>
        <end position="236"/>
    </location>
</feature>
<sequence>MNNRTGGLRFFKINSTAQLFLLCTPALILLLLFNYIPMGGLIVAFQDYRVDKGLLGSEWIGLKNFEFFFQSDTAWRITRNTVGYNAVIIVLSTTLAVGFAILLNEITRKLFAKIYQTLMFIPYFLSWVIVSSMLFAFLEPSLGFLNRILVGLGIQPPNWYFAPEYWPYIIVVMAIWKSLGYTSLIYFAALLGIDREYYEAASIDGASKLTMMLKITLPFLMPLISLLTLISIGRIFSGNFDMFYNLPKDNGILYSTTDVIDTYVYRSLRVMGDTGMAIAAGFYQSVVGFVLVLVSNYLIKRTNEDNAVF</sequence>
<dbReference type="GO" id="GO:0055085">
    <property type="term" value="P:transmembrane transport"/>
    <property type="evidence" value="ECO:0007669"/>
    <property type="project" value="InterPro"/>
</dbReference>
<dbReference type="CDD" id="cd06261">
    <property type="entry name" value="TM_PBP2"/>
    <property type="match status" value="1"/>
</dbReference>
<dbReference type="PANTHER" id="PTHR43227">
    <property type="entry name" value="BLL4140 PROTEIN"/>
    <property type="match status" value="1"/>
</dbReference>
<name>A0A2R5EQ55_9BACL</name>
<evidence type="ECO:0000259" key="8">
    <source>
        <dbReference type="PROSITE" id="PS50928"/>
    </source>
</evidence>
<keyword evidence="4 7" id="KW-0812">Transmembrane</keyword>
<dbReference type="PROSITE" id="PS50928">
    <property type="entry name" value="ABC_TM1"/>
    <property type="match status" value="1"/>
</dbReference>
<dbReference type="InterPro" id="IPR050809">
    <property type="entry name" value="UgpAE/MalFG_permease"/>
</dbReference>
<dbReference type="Pfam" id="PF00528">
    <property type="entry name" value="BPD_transp_1"/>
    <property type="match status" value="1"/>
</dbReference>
<dbReference type="GO" id="GO:0005886">
    <property type="term" value="C:plasma membrane"/>
    <property type="evidence" value="ECO:0007669"/>
    <property type="project" value="UniProtKB-SubCell"/>
</dbReference>
<dbReference type="InterPro" id="IPR000515">
    <property type="entry name" value="MetI-like"/>
</dbReference>
<dbReference type="AlphaFoldDB" id="A0A2R5EQ55"/>
<proteinExistence type="inferred from homology"/>
<evidence type="ECO:0000256" key="6">
    <source>
        <dbReference type="ARBA" id="ARBA00023136"/>
    </source>
</evidence>
<dbReference type="PANTHER" id="PTHR43227:SF11">
    <property type="entry name" value="BLL4140 PROTEIN"/>
    <property type="match status" value="1"/>
</dbReference>
<reference evidence="9 10" key="1">
    <citation type="submission" date="2017-08" db="EMBL/GenBank/DDBJ databases">
        <title>Substantial Increase in Enzyme Production by Combined Drug-Resistance Mutations in Paenibacillus agaridevorans.</title>
        <authorList>
            <person name="Tanaka Y."/>
            <person name="Funane K."/>
            <person name="Hosaka T."/>
            <person name="Shiwa Y."/>
            <person name="Fujita N."/>
            <person name="Miyazaki T."/>
            <person name="Yoshikawa H."/>
            <person name="Murakami K."/>
            <person name="Kasahara K."/>
            <person name="Inaoka T."/>
            <person name="Hiraga Y."/>
            <person name="Ochi K."/>
        </authorList>
    </citation>
    <scope>NUCLEOTIDE SEQUENCE [LARGE SCALE GENOMIC DNA]</scope>
    <source>
        <strain evidence="9 10">T-3040</strain>
    </source>
</reference>